<keyword evidence="1" id="KW-0547">Nucleotide-binding</keyword>
<sequence length="248" mass="26116">MGAITVITSGKGGVGKSTITSGLGLALSQRGKRVLLIDGDAGLGCLDHMLGIEENKVFDIADVVSGRVEPMKAIYPCPFAEGLFVIPAPTTEEDLISPDIMKQLVSVLSRYYDHVLIDCPAGIGGGFQSAVAAAPRALVVSTPDPVCLNGARKTRMLLEQGGVRQQRLIINRFSTRNFRTQNFYPDLDSVIDAAGIRLIAVVPEDPLLAAAAANSAPVSPKSIGAMALGRLAARLEGEHVPLASLQKF</sequence>
<dbReference type="Gene3D" id="3.40.50.300">
    <property type="entry name" value="P-loop containing nucleotide triphosphate hydrolases"/>
    <property type="match status" value="1"/>
</dbReference>
<keyword evidence="2" id="KW-0067">ATP-binding</keyword>
<evidence type="ECO:0000259" key="3">
    <source>
        <dbReference type="Pfam" id="PF01656"/>
    </source>
</evidence>
<dbReference type="Pfam" id="PF01656">
    <property type="entry name" value="CbiA"/>
    <property type="match status" value="1"/>
</dbReference>
<keyword evidence="5" id="KW-1185">Reference proteome</keyword>
<accession>A0A4Z0YAQ5</accession>
<dbReference type="PANTHER" id="PTHR43384">
    <property type="entry name" value="SEPTUM SITE-DETERMINING PROTEIN MIND HOMOLOG, CHLOROPLASTIC-RELATED"/>
    <property type="match status" value="1"/>
</dbReference>
<dbReference type="GO" id="GO:0016887">
    <property type="term" value="F:ATP hydrolysis activity"/>
    <property type="evidence" value="ECO:0007669"/>
    <property type="project" value="TreeGrafter"/>
</dbReference>
<dbReference type="GO" id="GO:0009898">
    <property type="term" value="C:cytoplasmic side of plasma membrane"/>
    <property type="evidence" value="ECO:0007669"/>
    <property type="project" value="TreeGrafter"/>
</dbReference>
<dbReference type="InterPro" id="IPR027417">
    <property type="entry name" value="P-loop_NTPase"/>
</dbReference>
<name>A0A4Z0YAQ5_9FIRM</name>
<dbReference type="InterPro" id="IPR050625">
    <property type="entry name" value="ParA/MinD_ATPase"/>
</dbReference>
<feature type="domain" description="CobQ/CobB/MinD/ParA nucleotide binding" evidence="3">
    <location>
        <begin position="6"/>
        <end position="218"/>
    </location>
</feature>
<reference evidence="4 5" key="1">
    <citation type="submission" date="2019-04" db="EMBL/GenBank/DDBJ databases">
        <authorList>
            <person name="Poehlein A."/>
            <person name="Bengelsdorf F.R."/>
            <person name="Duerre P."/>
            <person name="Daniel R."/>
        </authorList>
    </citation>
    <scope>NUCLEOTIDE SEQUENCE [LARGE SCALE GENOMIC DNA]</scope>
    <source>
        <strain evidence="4 5">BS-1</strain>
    </source>
</reference>
<dbReference type="PANTHER" id="PTHR43384:SF6">
    <property type="entry name" value="SEPTUM SITE-DETERMINING PROTEIN MIND HOMOLOG, CHLOROPLASTIC"/>
    <property type="match status" value="1"/>
</dbReference>
<comment type="caution">
    <text evidence="4">The sequence shown here is derived from an EMBL/GenBank/DDBJ whole genome shotgun (WGS) entry which is preliminary data.</text>
</comment>
<evidence type="ECO:0000313" key="5">
    <source>
        <dbReference type="Proteomes" id="UP000297714"/>
    </source>
</evidence>
<organism evidence="4 5">
    <name type="scientific">Caproiciproducens galactitolivorans</name>
    <dbReference type="NCBI Taxonomy" id="642589"/>
    <lineage>
        <taxon>Bacteria</taxon>
        <taxon>Bacillati</taxon>
        <taxon>Bacillota</taxon>
        <taxon>Clostridia</taxon>
        <taxon>Eubacteriales</taxon>
        <taxon>Acutalibacteraceae</taxon>
        <taxon>Caproiciproducens</taxon>
    </lineage>
</organism>
<dbReference type="InterPro" id="IPR002586">
    <property type="entry name" value="CobQ/CobB/MinD/ParA_Nub-bd_dom"/>
</dbReference>
<gene>
    <name evidence="4" type="primary">minD_2</name>
    <name evidence="4" type="ORF">CAGA_10820</name>
</gene>
<dbReference type="EMBL" id="SRMQ01000003">
    <property type="protein sequence ID" value="TGJ77008.1"/>
    <property type="molecule type" value="Genomic_DNA"/>
</dbReference>
<dbReference type="GO" id="GO:0005524">
    <property type="term" value="F:ATP binding"/>
    <property type="evidence" value="ECO:0007669"/>
    <property type="project" value="UniProtKB-KW"/>
</dbReference>
<dbReference type="Proteomes" id="UP000297714">
    <property type="component" value="Unassembled WGS sequence"/>
</dbReference>
<dbReference type="AlphaFoldDB" id="A0A4Z0YAQ5"/>
<evidence type="ECO:0000313" key="4">
    <source>
        <dbReference type="EMBL" id="TGJ77008.1"/>
    </source>
</evidence>
<dbReference type="RefSeq" id="WP_135658563.1">
    <property type="nucleotide sequence ID" value="NZ_SRMQ01000003.1"/>
</dbReference>
<evidence type="ECO:0000256" key="2">
    <source>
        <dbReference type="ARBA" id="ARBA00022840"/>
    </source>
</evidence>
<dbReference type="GO" id="GO:0005829">
    <property type="term" value="C:cytosol"/>
    <property type="evidence" value="ECO:0007669"/>
    <property type="project" value="TreeGrafter"/>
</dbReference>
<dbReference type="SUPFAM" id="SSF52540">
    <property type="entry name" value="P-loop containing nucleoside triphosphate hydrolases"/>
    <property type="match status" value="1"/>
</dbReference>
<dbReference type="OrthoDB" id="9773088at2"/>
<proteinExistence type="predicted"/>
<evidence type="ECO:0000256" key="1">
    <source>
        <dbReference type="ARBA" id="ARBA00022741"/>
    </source>
</evidence>
<protein>
    <submittedName>
        <fullName evidence="4">Septum site-determining protein MinD</fullName>
    </submittedName>
</protein>
<dbReference type="GO" id="GO:0051782">
    <property type="term" value="P:negative regulation of cell division"/>
    <property type="evidence" value="ECO:0007669"/>
    <property type="project" value="TreeGrafter"/>
</dbReference>